<sequence>MYDAEGEEEGGLENHFIFNIDKDLLIDPRRVLVRRLIAEGPYSLVYAGEYESKPVAVKVIQPMKTSDVILEHKLFSKAALQIGKKKNYDHKVDVYSFSIILWELLTNKAPFKGRDNLIVAYAAAANNERPTLENIPEELATLLRSCWSENPALRPEFMEITKYLKEYLYSLWPADMTPPKVMEIEDAQNKTGEDFKGSGHVTKKSDERAKKQKSSSPSFLVCFDNCLSE</sequence>
<organism evidence="3 4">
    <name type="scientific">Hevea brasiliensis</name>
    <name type="common">Para rubber tree</name>
    <name type="synonym">Siphonia brasiliensis</name>
    <dbReference type="NCBI Taxonomy" id="3981"/>
    <lineage>
        <taxon>Eukaryota</taxon>
        <taxon>Viridiplantae</taxon>
        <taxon>Streptophyta</taxon>
        <taxon>Embryophyta</taxon>
        <taxon>Tracheophyta</taxon>
        <taxon>Spermatophyta</taxon>
        <taxon>Magnoliopsida</taxon>
        <taxon>eudicotyledons</taxon>
        <taxon>Gunneridae</taxon>
        <taxon>Pentapetalae</taxon>
        <taxon>rosids</taxon>
        <taxon>fabids</taxon>
        <taxon>Malpighiales</taxon>
        <taxon>Euphorbiaceae</taxon>
        <taxon>Crotonoideae</taxon>
        <taxon>Micrandreae</taxon>
        <taxon>Hevea</taxon>
    </lineage>
</organism>
<accession>A0A6A6K8V7</accession>
<comment type="caution">
    <text evidence="3">The sequence shown here is derived from an EMBL/GenBank/DDBJ whole genome shotgun (WGS) entry which is preliminary data.</text>
</comment>
<dbReference type="GO" id="GO:0004674">
    <property type="term" value="F:protein serine/threonine kinase activity"/>
    <property type="evidence" value="ECO:0007669"/>
    <property type="project" value="TreeGrafter"/>
</dbReference>
<evidence type="ECO:0000313" key="3">
    <source>
        <dbReference type="EMBL" id="KAF2285261.1"/>
    </source>
</evidence>
<evidence type="ECO:0000256" key="1">
    <source>
        <dbReference type="SAM" id="MobiDB-lite"/>
    </source>
</evidence>
<dbReference type="InterPro" id="IPR011009">
    <property type="entry name" value="Kinase-like_dom_sf"/>
</dbReference>
<protein>
    <recommendedName>
        <fullName evidence="2">Protein kinase domain-containing protein</fullName>
    </recommendedName>
</protein>
<dbReference type="EMBL" id="JAAGAX010000018">
    <property type="protein sequence ID" value="KAF2285261.1"/>
    <property type="molecule type" value="Genomic_DNA"/>
</dbReference>
<dbReference type="Gene3D" id="3.30.200.20">
    <property type="entry name" value="Phosphorylase Kinase, domain 1"/>
    <property type="match status" value="1"/>
</dbReference>
<dbReference type="PROSITE" id="PS50011">
    <property type="entry name" value="PROTEIN_KINASE_DOM"/>
    <property type="match status" value="1"/>
</dbReference>
<gene>
    <name evidence="3" type="ORF">GH714_040261</name>
</gene>
<dbReference type="SUPFAM" id="SSF56112">
    <property type="entry name" value="Protein kinase-like (PK-like)"/>
    <property type="match status" value="1"/>
</dbReference>
<feature type="domain" description="Protein kinase" evidence="2">
    <location>
        <begin position="1"/>
        <end position="168"/>
    </location>
</feature>
<dbReference type="GO" id="GO:0005524">
    <property type="term" value="F:ATP binding"/>
    <property type="evidence" value="ECO:0007669"/>
    <property type="project" value="InterPro"/>
</dbReference>
<dbReference type="Gene3D" id="1.10.510.10">
    <property type="entry name" value="Transferase(Phosphotransferase) domain 1"/>
    <property type="match status" value="1"/>
</dbReference>
<keyword evidence="4" id="KW-1185">Reference proteome</keyword>
<dbReference type="Proteomes" id="UP000467840">
    <property type="component" value="Chromosome 12"/>
</dbReference>
<dbReference type="InterPro" id="IPR001245">
    <property type="entry name" value="Ser-Thr/Tyr_kinase_cat_dom"/>
</dbReference>
<evidence type="ECO:0000313" key="4">
    <source>
        <dbReference type="Proteomes" id="UP000467840"/>
    </source>
</evidence>
<dbReference type="PANTHER" id="PTHR44329">
    <property type="entry name" value="SERINE/THREONINE-PROTEIN KINASE TNNI3K-RELATED"/>
    <property type="match status" value="1"/>
</dbReference>
<feature type="compositionally biased region" description="Basic and acidic residues" evidence="1">
    <location>
        <begin position="187"/>
        <end position="209"/>
    </location>
</feature>
<evidence type="ECO:0000259" key="2">
    <source>
        <dbReference type="PROSITE" id="PS50011"/>
    </source>
</evidence>
<dbReference type="Pfam" id="PF07714">
    <property type="entry name" value="PK_Tyr_Ser-Thr"/>
    <property type="match status" value="1"/>
</dbReference>
<feature type="region of interest" description="Disordered" evidence="1">
    <location>
        <begin position="187"/>
        <end position="217"/>
    </location>
</feature>
<dbReference type="PANTHER" id="PTHR44329:SF261">
    <property type="entry name" value="ZINC FINGER CONTAINING PROTEIN KINASE-RELATED"/>
    <property type="match status" value="1"/>
</dbReference>
<dbReference type="AlphaFoldDB" id="A0A6A6K8V7"/>
<reference evidence="3 4" key="1">
    <citation type="journal article" date="2020" name="Mol. Plant">
        <title>The Chromosome-Based Rubber Tree Genome Provides New Insights into Spurge Genome Evolution and Rubber Biosynthesis.</title>
        <authorList>
            <person name="Liu J."/>
            <person name="Shi C."/>
            <person name="Shi C.C."/>
            <person name="Li W."/>
            <person name="Zhang Q.J."/>
            <person name="Zhang Y."/>
            <person name="Li K."/>
            <person name="Lu H.F."/>
            <person name="Shi C."/>
            <person name="Zhu S.T."/>
            <person name="Xiao Z.Y."/>
            <person name="Nan H."/>
            <person name="Yue Y."/>
            <person name="Zhu X.G."/>
            <person name="Wu Y."/>
            <person name="Hong X.N."/>
            <person name="Fan G.Y."/>
            <person name="Tong Y."/>
            <person name="Zhang D."/>
            <person name="Mao C.L."/>
            <person name="Liu Y.L."/>
            <person name="Hao S.J."/>
            <person name="Liu W.Q."/>
            <person name="Lv M.Q."/>
            <person name="Zhang H.B."/>
            <person name="Liu Y."/>
            <person name="Hu-Tang G.R."/>
            <person name="Wang J.P."/>
            <person name="Wang J.H."/>
            <person name="Sun Y.H."/>
            <person name="Ni S.B."/>
            <person name="Chen W.B."/>
            <person name="Zhang X.C."/>
            <person name="Jiao Y.N."/>
            <person name="Eichler E.E."/>
            <person name="Li G.H."/>
            <person name="Liu X."/>
            <person name="Gao L.Z."/>
        </authorList>
    </citation>
    <scope>NUCLEOTIDE SEQUENCE [LARGE SCALE GENOMIC DNA]</scope>
    <source>
        <strain evidence="4">cv. GT1</strain>
        <tissue evidence="3">Leaf</tissue>
    </source>
</reference>
<dbReference type="InterPro" id="IPR051681">
    <property type="entry name" value="Ser/Thr_Kinases-Pseudokinases"/>
</dbReference>
<name>A0A6A6K8V7_HEVBR</name>
<proteinExistence type="predicted"/>
<dbReference type="InterPro" id="IPR000719">
    <property type="entry name" value="Prot_kinase_dom"/>
</dbReference>